<reference evidence="1 2" key="1">
    <citation type="submission" date="2018-12" db="EMBL/GenBank/DDBJ databases">
        <authorList>
            <consortium name="Pathogen Informatics"/>
        </authorList>
    </citation>
    <scope>NUCLEOTIDE SEQUENCE [LARGE SCALE GENOMIC DNA]</scope>
    <source>
        <strain evidence="1 2">NCTC10207</strain>
    </source>
</reference>
<evidence type="ECO:0000313" key="1">
    <source>
        <dbReference type="EMBL" id="VEI23502.1"/>
    </source>
</evidence>
<protein>
    <submittedName>
        <fullName evidence="1">Uncharacterized protein</fullName>
    </submittedName>
</protein>
<accession>A0A7Z9A3P8</accession>
<gene>
    <name evidence="1" type="ORF">NCTC10207_01582</name>
</gene>
<organism evidence="1 2">
    <name type="scientific">Rothia aeria</name>
    <dbReference type="NCBI Taxonomy" id="172042"/>
    <lineage>
        <taxon>Bacteria</taxon>
        <taxon>Bacillati</taxon>
        <taxon>Actinomycetota</taxon>
        <taxon>Actinomycetes</taxon>
        <taxon>Micrococcales</taxon>
        <taxon>Micrococcaceae</taxon>
        <taxon>Rothia</taxon>
    </lineage>
</organism>
<evidence type="ECO:0000313" key="2">
    <source>
        <dbReference type="Proteomes" id="UP000282386"/>
    </source>
</evidence>
<sequence>MLNLDYFGNTFFLKKIYPEGVFNSIYINEVLISLNGASEFNFFIKQKPLVPVKKWGEWEKDFNALCVKTSSNVRVNEVSILNPDALGYNKLDIYIENSYLNFTSKRENSHINLSLSKNDIFIIQEIHPILNLQDSACIPCTRTQLYQ</sequence>
<dbReference type="Proteomes" id="UP000282386">
    <property type="component" value="Chromosome"/>
</dbReference>
<proteinExistence type="predicted"/>
<dbReference type="RefSeq" id="WP_126500282.1">
    <property type="nucleotide sequence ID" value="NZ_LR134479.1"/>
</dbReference>
<name>A0A7Z9A3P8_9MICC</name>
<dbReference type="AlphaFoldDB" id="A0A7Z9A3P8"/>
<dbReference type="EMBL" id="LR134479">
    <property type="protein sequence ID" value="VEI23502.1"/>
    <property type="molecule type" value="Genomic_DNA"/>
</dbReference>